<dbReference type="InterPro" id="IPR018883">
    <property type="entry name" value="Delta_CA"/>
</dbReference>
<evidence type="ECO:0000313" key="3">
    <source>
        <dbReference type="Proteomes" id="UP000048926"/>
    </source>
</evidence>
<reference evidence="3" key="1">
    <citation type="submission" date="2015-07" db="EMBL/GenBank/DDBJ databases">
        <authorList>
            <person name="Rodrigo-Torres Lidia"/>
            <person name="Arahal R.David."/>
        </authorList>
    </citation>
    <scope>NUCLEOTIDE SEQUENCE [LARGE SCALE GENOMIC DNA]</scope>
    <source>
        <strain evidence="3">CECT 4801</strain>
    </source>
</reference>
<dbReference type="AlphaFoldDB" id="A0A0M6Y0M0"/>
<gene>
    <name evidence="2" type="ORF">LAL4801_01680</name>
</gene>
<sequence>MAKYIGLTFAALAGLGFLSQAQAEELCQGFGPQTPRDISQTAGLNTSSVSIAPSADKLNLCNIHTHTNAEHKGPGFTVFAGDGDHGGYKCNETADLTEAELAEPAGSAFHGVKPGDTIEVHWVHTSCNITPGEGLGSCLSDACANPQLRVEAQVFLVVNDPKALSFLDFDYDGNIVNGLHQAKSLPESTGTPVTFIGSTTGPSFTQSTCSPLQVTWSVHPQCAKLDINSLNAWAEKGNVFKEDHSHGIRQLVTAPELLAPISN</sequence>
<name>A0A0M6Y0M0_9HYPH</name>
<keyword evidence="1" id="KW-0732">Signal</keyword>
<dbReference type="Pfam" id="PF10563">
    <property type="entry name" value="CA_like"/>
    <property type="match status" value="1"/>
</dbReference>
<feature type="chain" id="PRO_5005807279" description="Cadmium carbonic anhydrase" evidence="1">
    <location>
        <begin position="24"/>
        <end position="263"/>
    </location>
</feature>
<evidence type="ECO:0000313" key="2">
    <source>
        <dbReference type="EMBL" id="CTQ43244.1"/>
    </source>
</evidence>
<evidence type="ECO:0000256" key="1">
    <source>
        <dbReference type="SAM" id="SignalP"/>
    </source>
</evidence>
<evidence type="ECO:0008006" key="4">
    <source>
        <dbReference type="Google" id="ProtNLM"/>
    </source>
</evidence>
<dbReference type="EMBL" id="CXST01000001">
    <property type="protein sequence ID" value="CTQ43244.1"/>
    <property type="molecule type" value="Genomic_DNA"/>
</dbReference>
<dbReference type="Proteomes" id="UP000048926">
    <property type="component" value="Unassembled WGS sequence"/>
</dbReference>
<organism evidence="2 3">
    <name type="scientific">Roseibium aggregatum</name>
    <dbReference type="NCBI Taxonomy" id="187304"/>
    <lineage>
        <taxon>Bacteria</taxon>
        <taxon>Pseudomonadati</taxon>
        <taxon>Pseudomonadota</taxon>
        <taxon>Alphaproteobacteria</taxon>
        <taxon>Hyphomicrobiales</taxon>
        <taxon>Stappiaceae</taxon>
        <taxon>Roseibium</taxon>
    </lineage>
</organism>
<dbReference type="STRING" id="187304.B0E33_21815"/>
<dbReference type="InterPro" id="IPR036398">
    <property type="entry name" value="CA_dom_sf"/>
</dbReference>
<protein>
    <recommendedName>
        <fullName evidence="4">Cadmium carbonic anhydrase</fullName>
    </recommendedName>
</protein>
<dbReference type="OrthoDB" id="8902034at2"/>
<keyword evidence="3" id="KW-1185">Reference proteome</keyword>
<accession>A0A0M6Y0M0</accession>
<dbReference type="SUPFAM" id="SSF51069">
    <property type="entry name" value="Carbonic anhydrase"/>
    <property type="match status" value="1"/>
</dbReference>
<feature type="signal peptide" evidence="1">
    <location>
        <begin position="1"/>
        <end position="23"/>
    </location>
</feature>
<proteinExistence type="predicted"/>
<dbReference type="RefSeq" id="WP_055655343.1">
    <property type="nucleotide sequence ID" value="NZ_CXST01000001.1"/>
</dbReference>